<dbReference type="AlphaFoldDB" id="A0ABD3GMR4"/>
<dbReference type="Proteomes" id="UP001633002">
    <property type="component" value="Unassembled WGS sequence"/>
</dbReference>
<comment type="caution">
    <text evidence="1">The sequence shown here is derived from an EMBL/GenBank/DDBJ whole genome shotgun (WGS) entry which is preliminary data.</text>
</comment>
<reference evidence="1 2" key="1">
    <citation type="submission" date="2024-09" db="EMBL/GenBank/DDBJ databases">
        <title>Chromosome-scale assembly of Riccia sorocarpa.</title>
        <authorList>
            <person name="Paukszto L."/>
        </authorList>
    </citation>
    <scope>NUCLEOTIDE SEQUENCE [LARGE SCALE GENOMIC DNA]</scope>
    <source>
        <strain evidence="1">LP-2024</strain>
        <tissue evidence="1">Aerial parts of the thallus</tissue>
    </source>
</reference>
<dbReference type="EMBL" id="JBJQOH010000007">
    <property type="protein sequence ID" value="KAL3680520.1"/>
    <property type="molecule type" value="Genomic_DNA"/>
</dbReference>
<name>A0ABD3GMR4_9MARC</name>
<sequence length="235" mass="26651">MELREQKGSQPPLIRRMGHSFLRGVSSVITATSYTITAATTIRWSRSADSKSKARHNVRGSSTLSDNKKKVKVGFLKQVVVFPDQLEVHLRRSRKTYGVRVARLFQAGDPPEKTLTMADGRLLCKDLITVFVKEGDHIWSVHHSVKHTFSLIQPRSRIELYATNDRTPKYTSDVGMERIGTWSYTCTAPWEAEKEPAVQIKMCFKTDTIELEITPTNFDGGSLLASVKFENEKYD</sequence>
<dbReference type="PANTHER" id="PTHR14187">
    <property type="entry name" value="ALPHA KINASE/ELONGATION FACTOR 2 KINASE"/>
    <property type="match status" value="1"/>
</dbReference>
<organism evidence="1 2">
    <name type="scientific">Riccia sorocarpa</name>
    <dbReference type="NCBI Taxonomy" id="122646"/>
    <lineage>
        <taxon>Eukaryota</taxon>
        <taxon>Viridiplantae</taxon>
        <taxon>Streptophyta</taxon>
        <taxon>Embryophyta</taxon>
        <taxon>Marchantiophyta</taxon>
        <taxon>Marchantiopsida</taxon>
        <taxon>Marchantiidae</taxon>
        <taxon>Marchantiales</taxon>
        <taxon>Ricciaceae</taxon>
        <taxon>Riccia</taxon>
    </lineage>
</organism>
<proteinExistence type="predicted"/>
<evidence type="ECO:0000313" key="2">
    <source>
        <dbReference type="Proteomes" id="UP001633002"/>
    </source>
</evidence>
<keyword evidence="2" id="KW-1185">Reference proteome</keyword>
<gene>
    <name evidence="1" type="ORF">R1sor_023476</name>
</gene>
<accession>A0ABD3GMR4</accession>
<evidence type="ECO:0000313" key="1">
    <source>
        <dbReference type="EMBL" id="KAL3680520.1"/>
    </source>
</evidence>
<dbReference type="PANTHER" id="PTHR14187:SF5">
    <property type="entry name" value="HEAT SHOCK 70 KDA PROTEIN 12A"/>
    <property type="match status" value="1"/>
</dbReference>
<protein>
    <submittedName>
        <fullName evidence="1">Uncharacterized protein</fullName>
    </submittedName>
</protein>